<name>A0A0A0NKW8_STRRN</name>
<feature type="region of interest" description="Disordered" evidence="1">
    <location>
        <begin position="1"/>
        <end position="22"/>
    </location>
</feature>
<proteinExistence type="predicted"/>
<reference evidence="2 3" key="1">
    <citation type="journal article" date="2018" name="J. Biol. Chem.">
        <title>Discovery of the actinoplanic acid pathway in Streptomyces rapamycinicus reveals a genetically conserved synergism with rapamycin.</title>
        <authorList>
            <person name="Mrak P."/>
            <person name="Krastel P."/>
            <person name="Pivk Lukancic P."/>
            <person name="Tao J."/>
            <person name="Pistorius D."/>
            <person name="Moore C.M."/>
        </authorList>
    </citation>
    <scope>NUCLEOTIDE SEQUENCE [LARGE SCALE GENOMIC DNA]</scope>
    <source>
        <strain evidence="2 3">NRRL 5491</strain>
    </source>
</reference>
<dbReference type="Proteomes" id="UP000281594">
    <property type="component" value="Unassembled WGS sequence"/>
</dbReference>
<evidence type="ECO:0000313" key="3">
    <source>
        <dbReference type="Proteomes" id="UP000281594"/>
    </source>
</evidence>
<dbReference type="eggNOG" id="ENOG5033ZEA">
    <property type="taxonomic scope" value="Bacteria"/>
</dbReference>
<evidence type="ECO:0000313" key="2">
    <source>
        <dbReference type="EMBL" id="RLV79253.1"/>
    </source>
</evidence>
<comment type="caution">
    <text evidence="2">The sequence shown here is derived from an EMBL/GenBank/DDBJ whole genome shotgun (WGS) entry which is preliminary data.</text>
</comment>
<dbReference type="STRING" id="1343740.M271_30910"/>
<dbReference type="KEGG" id="src:M271_30910"/>
<feature type="region of interest" description="Disordered" evidence="1">
    <location>
        <begin position="81"/>
        <end position="171"/>
    </location>
</feature>
<protein>
    <submittedName>
        <fullName evidence="2">Uncharacterized protein</fullName>
    </submittedName>
</protein>
<evidence type="ECO:0000256" key="1">
    <source>
        <dbReference type="SAM" id="MobiDB-lite"/>
    </source>
</evidence>
<feature type="compositionally biased region" description="Low complexity" evidence="1">
    <location>
        <begin position="120"/>
        <end position="159"/>
    </location>
</feature>
<dbReference type="AlphaFoldDB" id="A0A0A0NKW8"/>
<dbReference type="EMBL" id="QYCY01000001">
    <property type="protein sequence ID" value="RLV79253.1"/>
    <property type="molecule type" value="Genomic_DNA"/>
</dbReference>
<dbReference type="HOGENOM" id="CLU_092429_2_0_11"/>
<organism evidence="2 3">
    <name type="scientific">Streptomyces rapamycinicus (strain ATCC 29253 / DSM 41530 / NRRL 5491 / AYB-994)</name>
    <name type="common">Streptomyces hygroscopicus (strain ATCC 29253)</name>
    <dbReference type="NCBI Taxonomy" id="1343740"/>
    <lineage>
        <taxon>Bacteria</taxon>
        <taxon>Bacillati</taxon>
        <taxon>Actinomycetota</taxon>
        <taxon>Actinomycetes</taxon>
        <taxon>Kitasatosporales</taxon>
        <taxon>Streptomycetaceae</taxon>
        <taxon>Streptomyces</taxon>
        <taxon>Streptomyces violaceusniger group</taxon>
    </lineage>
</organism>
<accession>A0A0A0NKW8</accession>
<sequence>MKREAGVDTSRSRTTAQHPQRQDCDLVTVPARQGLEAVDIMRRACDGLGPVLHDNACDTLGFLVPPGTADGWDLPGSACTQTSGRGIRINIDSGTGTGTGTSAEAGDTRTGDSAFGDPPSGDTASGDSASGDSASGDSASGDSESGGSESGDSASGAAGNEAPPGIGTGWLVPPDAAYTVATDPAELRAALGEAARTIEAVDRCQ</sequence>
<gene>
    <name evidence="2" type="ORF">D3C57_112750</name>
</gene>